<evidence type="ECO:0000259" key="2">
    <source>
        <dbReference type="Pfam" id="PF17808"/>
    </source>
</evidence>
<reference evidence="3" key="2">
    <citation type="submission" date="2021-12" db="EMBL/GenBank/DDBJ databases">
        <title>Resequencing data analysis of finger millet.</title>
        <authorList>
            <person name="Hatakeyama M."/>
            <person name="Aluri S."/>
            <person name="Balachadran M.T."/>
            <person name="Sivarajan S.R."/>
            <person name="Poveda L."/>
            <person name="Shimizu-Inatsugi R."/>
            <person name="Schlapbach R."/>
            <person name="Sreeman S.M."/>
            <person name="Shimizu K.K."/>
        </authorList>
    </citation>
    <scope>NUCLEOTIDE SEQUENCE</scope>
</reference>
<protein>
    <recommendedName>
        <fullName evidence="2">Purple acid phosphatase Fn3-like domain-containing protein</fullName>
    </recommendedName>
</protein>
<evidence type="ECO:0000313" key="4">
    <source>
        <dbReference type="Proteomes" id="UP001054889"/>
    </source>
</evidence>
<organism evidence="3 4">
    <name type="scientific">Eleusine coracana subsp. coracana</name>
    <dbReference type="NCBI Taxonomy" id="191504"/>
    <lineage>
        <taxon>Eukaryota</taxon>
        <taxon>Viridiplantae</taxon>
        <taxon>Streptophyta</taxon>
        <taxon>Embryophyta</taxon>
        <taxon>Tracheophyta</taxon>
        <taxon>Spermatophyta</taxon>
        <taxon>Magnoliopsida</taxon>
        <taxon>Liliopsida</taxon>
        <taxon>Poales</taxon>
        <taxon>Poaceae</taxon>
        <taxon>PACMAD clade</taxon>
        <taxon>Chloridoideae</taxon>
        <taxon>Cynodonteae</taxon>
        <taxon>Eleusininae</taxon>
        <taxon>Eleusine</taxon>
    </lineage>
</organism>
<feature type="chain" id="PRO_5043641084" description="Purple acid phosphatase Fn3-like domain-containing protein" evidence="1">
    <location>
        <begin position="22"/>
        <end position="315"/>
    </location>
</feature>
<keyword evidence="1" id="KW-0732">Signal</keyword>
<name>A0AAV5C4T3_ELECO</name>
<dbReference type="Pfam" id="PF17808">
    <property type="entry name" value="fn3_PAP"/>
    <property type="match status" value="1"/>
</dbReference>
<feature type="signal peptide" evidence="1">
    <location>
        <begin position="1"/>
        <end position="21"/>
    </location>
</feature>
<dbReference type="Proteomes" id="UP001054889">
    <property type="component" value="Unassembled WGS sequence"/>
</dbReference>
<accession>A0AAV5C4T3</accession>
<reference evidence="3" key="1">
    <citation type="journal article" date="2018" name="DNA Res.">
        <title>Multiple hybrid de novo genome assembly of finger millet, an orphan allotetraploid crop.</title>
        <authorList>
            <person name="Hatakeyama M."/>
            <person name="Aluri S."/>
            <person name="Balachadran M.T."/>
            <person name="Sivarajan S.R."/>
            <person name="Patrignani A."/>
            <person name="Gruter S."/>
            <person name="Poveda L."/>
            <person name="Shimizu-Inatsugi R."/>
            <person name="Baeten J."/>
            <person name="Francoijs K.J."/>
            <person name="Nataraja K.N."/>
            <person name="Reddy Y.A.N."/>
            <person name="Phadnis S."/>
            <person name="Ravikumar R.L."/>
            <person name="Schlapbach R."/>
            <person name="Sreeman S.M."/>
            <person name="Shimizu K.K."/>
        </authorList>
    </citation>
    <scope>NUCLEOTIDE SEQUENCE</scope>
</reference>
<sequence length="315" mass="33972">MALSGVAWLALLALCAAVACSQRPPLPPPQMFHESFAGKKSEFRTVNRKRLDSCRNTSPYLSISVSTGGAPLPDEVFLQVTVAGVLKPDGDDWVAMITPSNSSVSGCLLNGANYVQTGDLANLPLLCHYPVKYVDILLPQECIDNNAKCTSNVKDRSDVIIIMPSVEYEGSPKVPPGLGAQDDPTRPGVVDQSEQLAKQIVQVMEMVQGTETVDVNLAEPHASLESGPQALPLQREEVVNLPPNDLAADPITEAAVTPQPPLESPMQMDLEMLEEGRELQEVMRMFKQATSTPLSDCILEMATCKTKPAQPNQAL</sequence>
<evidence type="ECO:0000256" key="1">
    <source>
        <dbReference type="SAM" id="SignalP"/>
    </source>
</evidence>
<feature type="domain" description="Purple acid phosphatase Fn3-like" evidence="2">
    <location>
        <begin position="73"/>
        <end position="133"/>
    </location>
</feature>
<dbReference type="InterPro" id="IPR040974">
    <property type="entry name" value="Fn3_PAP"/>
</dbReference>
<dbReference type="EMBL" id="BQKI01000004">
    <property type="protein sequence ID" value="GJM92847.1"/>
    <property type="molecule type" value="Genomic_DNA"/>
</dbReference>
<gene>
    <name evidence="3" type="primary">ga09351</name>
    <name evidence="3" type="ORF">PR202_ga09351</name>
</gene>
<comment type="caution">
    <text evidence="3">The sequence shown here is derived from an EMBL/GenBank/DDBJ whole genome shotgun (WGS) entry which is preliminary data.</text>
</comment>
<keyword evidence="4" id="KW-1185">Reference proteome</keyword>
<evidence type="ECO:0000313" key="3">
    <source>
        <dbReference type="EMBL" id="GJM92847.1"/>
    </source>
</evidence>
<proteinExistence type="predicted"/>
<dbReference type="AlphaFoldDB" id="A0AAV5C4T3"/>